<organism evidence="2 3">
    <name type="scientific">Thraustotheca clavata</name>
    <dbReference type="NCBI Taxonomy" id="74557"/>
    <lineage>
        <taxon>Eukaryota</taxon>
        <taxon>Sar</taxon>
        <taxon>Stramenopiles</taxon>
        <taxon>Oomycota</taxon>
        <taxon>Saprolegniomycetes</taxon>
        <taxon>Saprolegniales</taxon>
        <taxon>Achlyaceae</taxon>
        <taxon>Thraustotheca</taxon>
    </lineage>
</organism>
<evidence type="ECO:0000313" key="2">
    <source>
        <dbReference type="EMBL" id="OQR81855.1"/>
    </source>
</evidence>
<evidence type="ECO:0000313" key="3">
    <source>
        <dbReference type="Proteomes" id="UP000243217"/>
    </source>
</evidence>
<dbReference type="EMBL" id="JNBS01004882">
    <property type="protein sequence ID" value="OQR81855.1"/>
    <property type="molecule type" value="Genomic_DNA"/>
</dbReference>
<keyword evidence="1" id="KW-1133">Transmembrane helix</keyword>
<feature type="transmembrane region" description="Helical" evidence="1">
    <location>
        <begin position="113"/>
        <end position="136"/>
    </location>
</feature>
<keyword evidence="1" id="KW-0472">Membrane</keyword>
<evidence type="ECO:0000256" key="1">
    <source>
        <dbReference type="SAM" id="Phobius"/>
    </source>
</evidence>
<keyword evidence="1" id="KW-0812">Transmembrane</keyword>
<accession>A0A1V9Y7Z9</accession>
<gene>
    <name evidence="2" type="ORF">THRCLA_11341</name>
</gene>
<proteinExistence type="predicted"/>
<sequence>MSVKLERSCYSKNMDQIIYCSSGEVVIGLWQRTMVLLVVLIIAIPLCYFFGKNIHRKIASTPATPSLLMPAGAIAFMNPSMANKKAGYHSYEKEAFSTNFIIWHCTCRKRNQVVVVFAGLAYVLASLVSNIAYFAVTNDFLNNDLGWVGFNTTGVLDFNDSKLIDIDQLYNSTTSSILLSFNAPRRQLFDPSILLKSIVKGLRSMDYCYVDFNRQWTMIRTTKRQAQCEFATSNGATYREASLRNINNWETWEYCRGNSFNIGFSSNLQTSTSGQE</sequence>
<comment type="caution">
    <text evidence="2">The sequence shown here is derived from an EMBL/GenBank/DDBJ whole genome shotgun (WGS) entry which is preliminary data.</text>
</comment>
<dbReference type="STRING" id="74557.A0A1V9Y7Z9"/>
<reference evidence="2 3" key="1">
    <citation type="journal article" date="2014" name="Genome Biol. Evol.">
        <title>The secreted proteins of Achlya hypogyna and Thraustotheca clavata identify the ancestral oomycete secretome and reveal gene acquisitions by horizontal gene transfer.</title>
        <authorList>
            <person name="Misner I."/>
            <person name="Blouin N."/>
            <person name="Leonard G."/>
            <person name="Richards T.A."/>
            <person name="Lane C.E."/>
        </authorList>
    </citation>
    <scope>NUCLEOTIDE SEQUENCE [LARGE SCALE GENOMIC DNA]</scope>
    <source>
        <strain evidence="2 3">ATCC 34112</strain>
    </source>
</reference>
<keyword evidence="3" id="KW-1185">Reference proteome</keyword>
<feature type="transmembrane region" description="Helical" evidence="1">
    <location>
        <begin position="29"/>
        <end position="50"/>
    </location>
</feature>
<name>A0A1V9Y7Z9_9STRA</name>
<protein>
    <submittedName>
        <fullName evidence="2">Uncharacterized protein</fullName>
    </submittedName>
</protein>
<dbReference type="AlphaFoldDB" id="A0A1V9Y7Z9"/>
<dbReference type="Proteomes" id="UP000243217">
    <property type="component" value="Unassembled WGS sequence"/>
</dbReference>